<dbReference type="InterPro" id="IPR003802">
    <property type="entry name" value="Sporulation_regulator_WhiA"/>
</dbReference>
<dbReference type="SUPFAM" id="SSF55608">
    <property type="entry name" value="Homing endonucleases"/>
    <property type="match status" value="1"/>
</dbReference>
<comment type="function">
    <text evidence="4">Involved in cell division and chromosome segregation.</text>
</comment>
<dbReference type="InterPro" id="IPR027434">
    <property type="entry name" value="Homing_endonucl"/>
</dbReference>
<keyword evidence="2 4" id="KW-0238">DNA-binding</keyword>
<evidence type="ECO:0000256" key="4">
    <source>
        <dbReference type="HAMAP-Rule" id="MF_01420"/>
    </source>
</evidence>
<feature type="domain" description="Sporulation regulator WhiA C-terminal" evidence="5">
    <location>
        <begin position="214"/>
        <end position="297"/>
    </location>
</feature>
<dbReference type="Gene3D" id="3.10.28.10">
    <property type="entry name" value="Homing endonucleases"/>
    <property type="match status" value="1"/>
</dbReference>
<keyword evidence="3 4" id="KW-0131">Cell cycle</keyword>
<dbReference type="Pfam" id="PF14527">
    <property type="entry name" value="LAGLIDADG_WhiA"/>
    <property type="match status" value="1"/>
</dbReference>
<comment type="similarity">
    <text evidence="4">Belongs to the WhiA family.</text>
</comment>
<dbReference type="STRING" id="1859473.BG261_10225"/>
<evidence type="ECO:0000313" key="8">
    <source>
        <dbReference type="EMBL" id="OFI50011.1"/>
    </source>
</evidence>
<feature type="domain" description="WhiA LAGLIDADG-like" evidence="7">
    <location>
        <begin position="121"/>
        <end position="211"/>
    </location>
</feature>
<comment type="caution">
    <text evidence="8">The sequence shown here is derived from an EMBL/GenBank/DDBJ whole genome shotgun (WGS) entry which is preliminary data.</text>
</comment>
<protein>
    <recommendedName>
        <fullName evidence="4">Probable cell division protein WhiA</fullName>
    </recommendedName>
</protein>
<dbReference type="EMBL" id="MKIR01000004">
    <property type="protein sequence ID" value="OFI50011.1"/>
    <property type="molecule type" value="Genomic_DNA"/>
</dbReference>
<dbReference type="OrthoDB" id="401278at2"/>
<sequence>MSFSAEVKKELTSLDDNSTVLMALIRMNGSLGISRGLTLSITTENATTARYIYTLLLKIYNIKSEIRTQQKTNLSKNRIYTVYIDDQVNNLLDELDLADGLLLDNGIPASVKYDEKKSIYYLRGAFLSSGNVSDPESGKYHLELSSVYQDHAQDLKDILENLGFNAKIIERKNRYVLYIASAEQIMDFLTIIGAMNARLKYENAKIFKEMRNQANRVANFETANLGKTVNASYDMIEKINILDQKLGLENLPENLFEVARIRLENPDLTIKELGEAMSPPLGKSGVNHRLRKLSQMAEVYLEEK</sequence>
<dbReference type="GO" id="GO:0043937">
    <property type="term" value="P:regulation of sporulation"/>
    <property type="evidence" value="ECO:0007669"/>
    <property type="project" value="InterPro"/>
</dbReference>
<evidence type="ECO:0000256" key="3">
    <source>
        <dbReference type="ARBA" id="ARBA00023306"/>
    </source>
</evidence>
<dbReference type="Pfam" id="PF10298">
    <property type="entry name" value="WhiA_N"/>
    <property type="match status" value="1"/>
</dbReference>
<evidence type="ECO:0000313" key="9">
    <source>
        <dbReference type="Proteomes" id="UP000178622"/>
    </source>
</evidence>
<evidence type="ECO:0000259" key="7">
    <source>
        <dbReference type="Pfam" id="PF14527"/>
    </source>
</evidence>
<keyword evidence="1 4" id="KW-0132">Cell division</keyword>
<dbReference type="GO" id="GO:0003677">
    <property type="term" value="F:DNA binding"/>
    <property type="evidence" value="ECO:0007669"/>
    <property type="project" value="UniProtKB-UniRule"/>
</dbReference>
<dbReference type="Proteomes" id="UP000178622">
    <property type="component" value="Unassembled WGS sequence"/>
</dbReference>
<evidence type="ECO:0000259" key="5">
    <source>
        <dbReference type="Pfam" id="PF02650"/>
    </source>
</evidence>
<dbReference type="InterPro" id="IPR039518">
    <property type="entry name" value="WhiA_LAGLIDADG_dom"/>
</dbReference>
<proteinExistence type="inferred from homology"/>
<evidence type="ECO:0000256" key="2">
    <source>
        <dbReference type="ARBA" id="ARBA00023125"/>
    </source>
</evidence>
<dbReference type="InterPro" id="IPR023054">
    <property type="entry name" value="Sporulation_regulator_WhiA_C"/>
</dbReference>
<feature type="domain" description="Sporulation transcription regulator WhiA N-terminal" evidence="6">
    <location>
        <begin position="18"/>
        <end position="97"/>
    </location>
</feature>
<reference evidence="9" key="1">
    <citation type="submission" date="2016-09" db="EMBL/GenBank/DDBJ databases">
        <title>Draft genome sequence of a novel species of the family Streptococcaceae isolated from flowers.</title>
        <authorList>
            <person name="Chuah L.-O."/>
            <person name="Yap K.-P."/>
            <person name="Thong K.L."/>
            <person name="Liong M.T."/>
            <person name="Ahmad R."/>
            <person name="Rusul G."/>
        </authorList>
    </citation>
    <scope>NUCLEOTIDE SEQUENCE [LARGE SCALE GENOMIC DNA]</scope>
    <source>
        <strain evidence="9">DF1</strain>
    </source>
</reference>
<dbReference type="GO" id="GO:0051301">
    <property type="term" value="P:cell division"/>
    <property type="evidence" value="ECO:0007669"/>
    <property type="project" value="UniProtKB-UniRule"/>
</dbReference>
<dbReference type="PANTHER" id="PTHR37307">
    <property type="entry name" value="CELL DIVISION PROTEIN WHIA-RELATED"/>
    <property type="match status" value="1"/>
</dbReference>
<dbReference type="RefSeq" id="WP_070791673.1">
    <property type="nucleotide sequence ID" value="NZ_MKIR01000004.1"/>
</dbReference>
<evidence type="ECO:0000256" key="1">
    <source>
        <dbReference type="ARBA" id="ARBA00022618"/>
    </source>
</evidence>
<dbReference type="PANTHER" id="PTHR37307:SF1">
    <property type="entry name" value="CELL DIVISION PROTEIN WHIA-RELATED"/>
    <property type="match status" value="1"/>
</dbReference>
<dbReference type="InterPro" id="IPR018478">
    <property type="entry name" value="Sporu_reg_WhiA_N_dom"/>
</dbReference>
<dbReference type="NCBIfam" id="TIGR00647">
    <property type="entry name" value="DNA_bind_WhiA"/>
    <property type="match status" value="1"/>
</dbReference>
<dbReference type="AlphaFoldDB" id="A0A1E8GP27"/>
<dbReference type="Pfam" id="PF02650">
    <property type="entry name" value="HTH_WhiA"/>
    <property type="match status" value="1"/>
</dbReference>
<keyword evidence="9" id="KW-1185">Reference proteome</keyword>
<organism evidence="8 9">
    <name type="scientific">Floricoccus tropicus</name>
    <dbReference type="NCBI Taxonomy" id="1859473"/>
    <lineage>
        <taxon>Bacteria</taxon>
        <taxon>Bacillati</taxon>
        <taxon>Bacillota</taxon>
        <taxon>Bacilli</taxon>
        <taxon>Lactobacillales</taxon>
        <taxon>Streptococcaceae</taxon>
        <taxon>Floricoccus</taxon>
    </lineage>
</organism>
<dbReference type="HAMAP" id="MF_01420">
    <property type="entry name" value="HTH_type_WhiA"/>
    <property type="match status" value="1"/>
</dbReference>
<gene>
    <name evidence="4" type="primary">whiA</name>
    <name evidence="8" type="ORF">BG261_10225</name>
</gene>
<evidence type="ECO:0000259" key="6">
    <source>
        <dbReference type="Pfam" id="PF10298"/>
    </source>
</evidence>
<name>A0A1E8GP27_9LACT</name>
<accession>A0A1E8GP27</accession>